<feature type="region of interest" description="Disordered" evidence="1">
    <location>
        <begin position="89"/>
        <end position="111"/>
    </location>
</feature>
<organism evidence="2 3">
    <name type="scientific">Meganyctiphanes norvegica</name>
    <name type="common">Northern krill</name>
    <name type="synonym">Thysanopoda norvegica</name>
    <dbReference type="NCBI Taxonomy" id="48144"/>
    <lineage>
        <taxon>Eukaryota</taxon>
        <taxon>Metazoa</taxon>
        <taxon>Ecdysozoa</taxon>
        <taxon>Arthropoda</taxon>
        <taxon>Crustacea</taxon>
        <taxon>Multicrustacea</taxon>
        <taxon>Malacostraca</taxon>
        <taxon>Eumalacostraca</taxon>
        <taxon>Eucarida</taxon>
        <taxon>Euphausiacea</taxon>
        <taxon>Euphausiidae</taxon>
        <taxon>Meganyctiphanes</taxon>
    </lineage>
</organism>
<accession>A0AAV2PR96</accession>
<sequence length="111" mass="12571">IQICSINSRQSDHTHKSSKLHLKISYTRSCRQTSPQYCALRPRTHARNLGLAGEELDRFSPWSMESSTMYPPNLVLGLNLPLNGGWHPHGDQGLLSTTLPETLPLRPRSRR</sequence>
<evidence type="ECO:0000256" key="1">
    <source>
        <dbReference type="SAM" id="MobiDB-lite"/>
    </source>
</evidence>
<evidence type="ECO:0000313" key="2">
    <source>
        <dbReference type="EMBL" id="CAL4062377.1"/>
    </source>
</evidence>
<feature type="non-terminal residue" evidence="2">
    <location>
        <position position="1"/>
    </location>
</feature>
<name>A0AAV2PR96_MEGNR</name>
<feature type="compositionally biased region" description="Low complexity" evidence="1">
    <location>
        <begin position="94"/>
        <end position="111"/>
    </location>
</feature>
<keyword evidence="3" id="KW-1185">Reference proteome</keyword>
<comment type="caution">
    <text evidence="2">The sequence shown here is derived from an EMBL/GenBank/DDBJ whole genome shotgun (WGS) entry which is preliminary data.</text>
</comment>
<protein>
    <submittedName>
        <fullName evidence="2">Uncharacterized protein</fullName>
    </submittedName>
</protein>
<dbReference type="AlphaFoldDB" id="A0AAV2PR96"/>
<reference evidence="2 3" key="1">
    <citation type="submission" date="2024-05" db="EMBL/GenBank/DDBJ databases">
        <authorList>
            <person name="Wallberg A."/>
        </authorList>
    </citation>
    <scope>NUCLEOTIDE SEQUENCE [LARGE SCALE GENOMIC DNA]</scope>
</reference>
<gene>
    <name evidence="2" type="ORF">MNOR_LOCUS2666</name>
</gene>
<evidence type="ECO:0000313" key="3">
    <source>
        <dbReference type="Proteomes" id="UP001497623"/>
    </source>
</evidence>
<dbReference type="EMBL" id="CAXKWB010000836">
    <property type="protein sequence ID" value="CAL4062377.1"/>
    <property type="molecule type" value="Genomic_DNA"/>
</dbReference>
<dbReference type="Proteomes" id="UP001497623">
    <property type="component" value="Unassembled WGS sequence"/>
</dbReference>
<proteinExistence type="predicted"/>